<dbReference type="Gene3D" id="1.10.287.130">
    <property type="match status" value="1"/>
</dbReference>
<dbReference type="PATRIC" id="fig|879567.3.peg.2994"/>
<evidence type="ECO:0000259" key="8">
    <source>
        <dbReference type="PROSITE" id="PS50109"/>
    </source>
</evidence>
<dbReference type="InterPro" id="IPR005467">
    <property type="entry name" value="His_kinase_dom"/>
</dbReference>
<protein>
    <recommendedName>
        <fullName evidence="2">histidine kinase</fullName>
        <ecNumber evidence="2">2.7.13.3</ecNumber>
    </recommendedName>
</protein>
<proteinExistence type="predicted"/>
<keyword evidence="10" id="KW-1185">Reference proteome</keyword>
<dbReference type="Pfam" id="PF09084">
    <property type="entry name" value="NMT1"/>
    <property type="match status" value="1"/>
</dbReference>
<dbReference type="SUPFAM" id="SSF55874">
    <property type="entry name" value="ATPase domain of HSP90 chaperone/DNA topoisomerase II/histidine kinase"/>
    <property type="match status" value="1"/>
</dbReference>
<keyword evidence="7" id="KW-1133">Transmembrane helix</keyword>
<dbReference type="CDD" id="cd00082">
    <property type="entry name" value="HisKA"/>
    <property type="match status" value="1"/>
</dbReference>
<dbReference type="Gene3D" id="3.40.190.10">
    <property type="entry name" value="Periplasmic binding protein-like II"/>
    <property type="match status" value="2"/>
</dbReference>
<comment type="catalytic activity">
    <reaction evidence="1">
        <text>ATP + protein L-histidine = ADP + protein N-phospho-L-histidine.</text>
        <dbReference type="EC" id="2.7.13.3"/>
    </reaction>
</comment>
<evidence type="ECO:0000256" key="4">
    <source>
        <dbReference type="ARBA" id="ARBA00022679"/>
    </source>
</evidence>
<evidence type="ECO:0000256" key="2">
    <source>
        <dbReference type="ARBA" id="ARBA00012438"/>
    </source>
</evidence>
<dbReference type="CDD" id="cd16922">
    <property type="entry name" value="HATPase_EvgS-ArcB-TorS-like"/>
    <property type="match status" value="1"/>
</dbReference>
<name>M1WTZ0_PSEP2</name>
<dbReference type="FunFam" id="3.30.565.10:FF:000006">
    <property type="entry name" value="Sensor histidine kinase WalK"/>
    <property type="match status" value="1"/>
</dbReference>
<evidence type="ECO:0000256" key="3">
    <source>
        <dbReference type="ARBA" id="ARBA00022553"/>
    </source>
</evidence>
<keyword evidence="4 9" id="KW-0808">Transferase</keyword>
<dbReference type="Gene3D" id="3.30.565.10">
    <property type="entry name" value="Histidine kinase-like ATPase, C-terminal domain"/>
    <property type="match status" value="1"/>
</dbReference>
<dbReference type="HOGENOM" id="CLU_000445_86_3_7"/>
<dbReference type="InterPro" id="IPR036097">
    <property type="entry name" value="HisK_dim/P_sf"/>
</dbReference>
<evidence type="ECO:0000313" key="10">
    <source>
        <dbReference type="Proteomes" id="UP000011724"/>
    </source>
</evidence>
<dbReference type="SMART" id="SM00387">
    <property type="entry name" value="HATPase_c"/>
    <property type="match status" value="1"/>
</dbReference>
<dbReference type="InterPro" id="IPR003594">
    <property type="entry name" value="HATPase_dom"/>
</dbReference>
<evidence type="ECO:0000256" key="6">
    <source>
        <dbReference type="ARBA" id="ARBA00023012"/>
    </source>
</evidence>
<dbReference type="Pfam" id="PF02518">
    <property type="entry name" value="HATPase_c"/>
    <property type="match status" value="1"/>
</dbReference>
<dbReference type="PANTHER" id="PTHR43711">
    <property type="entry name" value="TWO-COMPONENT HISTIDINE KINASE"/>
    <property type="match status" value="1"/>
</dbReference>
<sequence>MCVHEGQSRSRPCGSVMGWMTSLFLFALSWVVLFPAVSPAAPLDSVSLQLRWFHQFQFAGYYTAKSKGFYRDVGLDVTIIERDLKVNPVHAVQQGNAQFGVTNSEILLHRMRGEPVVVMAAILQHSPLVLLTTKKDRISSPHDLMGKRVLMSTKTMDVELLGMLQKEHVPLGRLDIVDRFSSRNDYLDPSFDAVAAYITNQPYYLEEKGIAYGVLYPASYGVDFYGDCLFTTEDQVQNHPDRVRAFHEASLRGWQYAMAHPDEIIDLIMADYAPRKTKAHLEYEAAAIRKLMLPDLVSIGHMNPGRWAYIGEVFRSLGLTSTPLDMGSFLYSPNPVGDHAALKKFLYILGVVALVLMLGAISLGVFNRKLQIQVQQRTEALTLKALELERANQRLTELDRVKSALLSSVSHEIRTPMTAVLGFVKLIGKEFKRTFAPLAHGNVSLERKRDRISKNLNVISVEGERLTRLISDVLDLSKIESGSVHWQDQDIDMAEVAYNSVAVVQELFAQNPGTNLFMDVQDNLPRVHADPDRIIQVLINLLANAVKFTASGEVRLTLASDGAGHIEIVVSDTGIGIAQEDAEDIFNMFHQVRRGDTVRFGEQGAGLGLAICKEIVEHYGGSIFVHSALGQGSRFTVRLPAVVPKTEN</sequence>
<dbReference type="OrthoDB" id="174578at2"/>
<keyword evidence="6" id="KW-0902">Two-component regulatory system</keyword>
<evidence type="ECO:0000256" key="7">
    <source>
        <dbReference type="SAM" id="Phobius"/>
    </source>
</evidence>
<dbReference type="GO" id="GO:0000155">
    <property type="term" value="F:phosphorelay sensor kinase activity"/>
    <property type="evidence" value="ECO:0007669"/>
    <property type="project" value="InterPro"/>
</dbReference>
<organism evidence="9 10">
    <name type="scientific">Pseudodesulfovibrio piezophilus (strain DSM 21447 / JCM 15486 / C1TLV30)</name>
    <name type="common">Desulfovibrio piezophilus</name>
    <dbReference type="NCBI Taxonomy" id="1322246"/>
    <lineage>
        <taxon>Bacteria</taxon>
        <taxon>Pseudomonadati</taxon>
        <taxon>Thermodesulfobacteriota</taxon>
        <taxon>Desulfovibrionia</taxon>
        <taxon>Desulfovibrionales</taxon>
        <taxon>Desulfovibrionaceae</taxon>
    </lineage>
</organism>
<dbReference type="PRINTS" id="PR00344">
    <property type="entry name" value="BCTRLSENSOR"/>
</dbReference>
<dbReference type="STRING" id="1322246.BN4_12789"/>
<dbReference type="InterPro" id="IPR003661">
    <property type="entry name" value="HisK_dim/P_dom"/>
</dbReference>
<dbReference type="KEGG" id="dpi:BN4_12789"/>
<feature type="domain" description="Histidine kinase" evidence="8">
    <location>
        <begin position="408"/>
        <end position="643"/>
    </location>
</feature>
<dbReference type="SUPFAM" id="SSF47384">
    <property type="entry name" value="Homodimeric domain of signal transducing histidine kinase"/>
    <property type="match status" value="1"/>
</dbReference>
<keyword evidence="5 9" id="KW-0418">Kinase</keyword>
<evidence type="ECO:0000256" key="1">
    <source>
        <dbReference type="ARBA" id="ARBA00000085"/>
    </source>
</evidence>
<dbReference type="SUPFAM" id="SSF53850">
    <property type="entry name" value="Periplasmic binding protein-like II"/>
    <property type="match status" value="1"/>
</dbReference>
<reference evidence="10" key="2">
    <citation type="journal article" date="2013" name="Stand. Genomic Sci.">
        <title>Complete genome sequence of Desulfocapsa sulfexigens, a marine deltaproteobacterium specialized in disproportionating inorganic sulfur compounds.</title>
        <authorList>
            <person name="Finster K.W."/>
            <person name="Kjeldsen K.U."/>
            <person name="Kube M."/>
            <person name="Reinhardt R."/>
            <person name="Mussmann M."/>
            <person name="Amann R."/>
            <person name="Schreiber L."/>
        </authorList>
    </citation>
    <scope>NUCLEOTIDE SEQUENCE [LARGE SCALE GENOMIC DNA]</scope>
    <source>
        <strain evidence="10">DSM 10523 / SB164P1</strain>
    </source>
</reference>
<dbReference type="SMART" id="SM00388">
    <property type="entry name" value="HisKA"/>
    <property type="match status" value="1"/>
</dbReference>
<evidence type="ECO:0000313" key="9">
    <source>
        <dbReference type="EMBL" id="CCH50022.1"/>
    </source>
</evidence>
<dbReference type="EMBL" id="FO203427">
    <property type="protein sequence ID" value="CCH50022.1"/>
    <property type="molecule type" value="Genomic_DNA"/>
</dbReference>
<dbReference type="PANTHER" id="PTHR43711:SF30">
    <property type="entry name" value="HISTIDINE KINASE"/>
    <property type="match status" value="1"/>
</dbReference>
<dbReference type="InterPro" id="IPR036890">
    <property type="entry name" value="HATPase_C_sf"/>
</dbReference>
<dbReference type="PROSITE" id="PS50109">
    <property type="entry name" value="HIS_KIN"/>
    <property type="match status" value="1"/>
</dbReference>
<keyword evidence="3" id="KW-0597">Phosphoprotein</keyword>
<dbReference type="Pfam" id="PF00512">
    <property type="entry name" value="HisKA"/>
    <property type="match status" value="1"/>
</dbReference>
<keyword evidence="7" id="KW-0472">Membrane</keyword>
<dbReference type="BioCyc" id="DPIE1322246:BN4_RS17315-MONOMER"/>
<gene>
    <name evidence="9" type="ordered locus">BN4_12789</name>
</gene>
<evidence type="ECO:0000256" key="5">
    <source>
        <dbReference type="ARBA" id="ARBA00022777"/>
    </source>
</evidence>
<feature type="transmembrane region" description="Helical" evidence="7">
    <location>
        <begin position="345"/>
        <end position="366"/>
    </location>
</feature>
<dbReference type="InterPro" id="IPR050736">
    <property type="entry name" value="Sensor_HK_Regulatory"/>
</dbReference>
<accession>M1WTZ0</accession>
<dbReference type="EC" id="2.7.13.3" evidence="2"/>
<dbReference type="eggNOG" id="COG0715">
    <property type="taxonomic scope" value="Bacteria"/>
</dbReference>
<dbReference type="eggNOG" id="COG2205">
    <property type="taxonomic scope" value="Bacteria"/>
</dbReference>
<dbReference type="AlphaFoldDB" id="M1WTZ0"/>
<keyword evidence="7" id="KW-0812">Transmembrane</keyword>
<dbReference type="InterPro" id="IPR015168">
    <property type="entry name" value="SsuA/THI5"/>
</dbReference>
<dbReference type="Proteomes" id="UP000011724">
    <property type="component" value="Chromosome"/>
</dbReference>
<dbReference type="InterPro" id="IPR004358">
    <property type="entry name" value="Sig_transdc_His_kin-like_C"/>
</dbReference>
<reference evidence="9 10" key="1">
    <citation type="journal article" date="2013" name="PLoS ONE">
        <title>The first genomic and proteomic characterization of a deep-sea sulfate reducer: insights into the piezophilic lifestyle of Desulfovibrio piezophilus.</title>
        <authorList>
            <person name="Pradel N."/>
            <person name="Ji B."/>
            <person name="Gimenez G."/>
            <person name="Talla E."/>
            <person name="Lenoble P."/>
            <person name="Garel M."/>
            <person name="Tamburini C."/>
            <person name="Fourquet P."/>
            <person name="Lebrun R."/>
            <person name="Bertin P."/>
            <person name="Denis Y."/>
            <person name="Pophillat M."/>
            <person name="Barbe V."/>
            <person name="Ollivier B."/>
            <person name="Dolla A."/>
        </authorList>
    </citation>
    <scope>NUCLEOTIDE SEQUENCE [LARGE SCALE GENOMIC DNA]</scope>
    <source>
        <strain evidence="10">DSM 10523 / SB164P1</strain>
    </source>
</reference>